<name>A0AAD5MYB2_PARTN</name>
<evidence type="ECO:0000313" key="2">
    <source>
        <dbReference type="EMBL" id="KAJ1361670.1"/>
    </source>
</evidence>
<dbReference type="Proteomes" id="UP001196413">
    <property type="component" value="Unassembled WGS sequence"/>
</dbReference>
<evidence type="ECO:0000313" key="4">
    <source>
        <dbReference type="Proteomes" id="UP001196413"/>
    </source>
</evidence>
<accession>A0AAD5MYB2</accession>
<proteinExistence type="predicted"/>
<protein>
    <submittedName>
        <fullName evidence="1">Uncharacterized protein</fullName>
    </submittedName>
</protein>
<dbReference type="AlphaFoldDB" id="A0AAD5MYB2"/>
<reference evidence="1" key="1">
    <citation type="submission" date="2021-06" db="EMBL/GenBank/DDBJ databases">
        <title>Parelaphostrongylus tenuis whole genome reference sequence.</title>
        <authorList>
            <person name="Garwood T.J."/>
            <person name="Larsen P.A."/>
            <person name="Fountain-Jones N.M."/>
            <person name="Garbe J.R."/>
            <person name="Macchietto M.G."/>
            <person name="Kania S.A."/>
            <person name="Gerhold R.W."/>
            <person name="Richards J.E."/>
            <person name="Wolf T.M."/>
        </authorList>
    </citation>
    <scope>NUCLEOTIDE SEQUENCE</scope>
    <source>
        <strain evidence="1">MNPRO001-30</strain>
        <tissue evidence="1">Meninges</tissue>
    </source>
</reference>
<organism evidence="1 4">
    <name type="scientific">Parelaphostrongylus tenuis</name>
    <name type="common">Meningeal worm</name>
    <dbReference type="NCBI Taxonomy" id="148309"/>
    <lineage>
        <taxon>Eukaryota</taxon>
        <taxon>Metazoa</taxon>
        <taxon>Ecdysozoa</taxon>
        <taxon>Nematoda</taxon>
        <taxon>Chromadorea</taxon>
        <taxon>Rhabditida</taxon>
        <taxon>Rhabditina</taxon>
        <taxon>Rhabditomorpha</taxon>
        <taxon>Strongyloidea</taxon>
        <taxon>Metastrongylidae</taxon>
        <taxon>Parelaphostrongylus</taxon>
    </lineage>
</organism>
<dbReference type="EMBL" id="JAHQIW010002771">
    <property type="protein sequence ID" value="KAJ1356281.1"/>
    <property type="molecule type" value="Genomic_DNA"/>
</dbReference>
<evidence type="ECO:0000313" key="1">
    <source>
        <dbReference type="EMBL" id="KAJ1356281.1"/>
    </source>
</evidence>
<keyword evidence="4" id="KW-1185">Reference proteome</keyword>
<sequence>MTYEEIRILLVQARYPSFHKLIRNIHHSCRRRGVADGLLRTRWMSAEALNPK</sequence>
<comment type="caution">
    <text evidence="1">The sequence shown here is derived from an EMBL/GenBank/DDBJ whole genome shotgun (WGS) entry which is preliminary data.</text>
</comment>
<dbReference type="EMBL" id="JAHQIW010004253">
    <property type="protein sequence ID" value="KAJ1361676.1"/>
    <property type="molecule type" value="Genomic_DNA"/>
</dbReference>
<gene>
    <name evidence="1" type="ORF">KIN20_013962</name>
    <name evidence="2" type="ORF">KIN20_020975</name>
    <name evidence="3" type="ORF">KIN20_020982</name>
</gene>
<evidence type="ECO:0000313" key="3">
    <source>
        <dbReference type="EMBL" id="KAJ1361676.1"/>
    </source>
</evidence>
<dbReference type="EMBL" id="JAHQIW010004252">
    <property type="protein sequence ID" value="KAJ1361670.1"/>
    <property type="molecule type" value="Genomic_DNA"/>
</dbReference>